<sequence length="248" mass="29136">MTSAFAQQTGPIRLNQHYFEIAAEDSTNHFFDKLVSYSSDSTMLERIFARDGKVHRVVITKPPKEEYHERVTDQYNEYNELEWRKTENLNNKKFLTLYYFDNKVVGQVLSDSSALYHVARNGETEPTQQNFNDFEPQIVGPLVEWHEFIFNNFHLSAKIRTETVETFWIAILVNEHGMVDRIEWANLLEGNPKIAAAYMRAVERWGNNFLPALDSFEQPVAKWLMIPFRIDRTMKGTSKPIRVYNDFI</sequence>
<proteinExistence type="predicted"/>
<keyword evidence="2" id="KW-1185">Reference proteome</keyword>
<comment type="caution">
    <text evidence="1">The sequence shown here is derived from an EMBL/GenBank/DDBJ whole genome shotgun (WGS) entry which is preliminary data.</text>
</comment>
<evidence type="ECO:0000313" key="2">
    <source>
        <dbReference type="Proteomes" id="UP000664698"/>
    </source>
</evidence>
<dbReference type="EMBL" id="JAFKCW010000002">
    <property type="protein sequence ID" value="MBN7801486.1"/>
    <property type="molecule type" value="Genomic_DNA"/>
</dbReference>
<protein>
    <recommendedName>
        <fullName evidence="3">TonB C-terminal domain-containing protein</fullName>
    </recommendedName>
</protein>
<dbReference type="Proteomes" id="UP000664698">
    <property type="component" value="Unassembled WGS sequence"/>
</dbReference>
<accession>A0ABS3BT87</accession>
<gene>
    <name evidence="1" type="ORF">J0A67_11480</name>
</gene>
<organism evidence="1 2">
    <name type="scientific">Algoriphagus aestuariicola</name>
    <dbReference type="NCBI Taxonomy" id="1852016"/>
    <lineage>
        <taxon>Bacteria</taxon>
        <taxon>Pseudomonadati</taxon>
        <taxon>Bacteroidota</taxon>
        <taxon>Cytophagia</taxon>
        <taxon>Cytophagales</taxon>
        <taxon>Cyclobacteriaceae</taxon>
        <taxon>Algoriphagus</taxon>
    </lineage>
</organism>
<evidence type="ECO:0000313" key="1">
    <source>
        <dbReference type="EMBL" id="MBN7801486.1"/>
    </source>
</evidence>
<evidence type="ECO:0008006" key="3">
    <source>
        <dbReference type="Google" id="ProtNLM"/>
    </source>
</evidence>
<name>A0ABS3BT87_9BACT</name>
<dbReference type="RefSeq" id="WP_206569471.1">
    <property type="nucleotide sequence ID" value="NZ_JAFKCW010000002.1"/>
</dbReference>
<reference evidence="1 2" key="1">
    <citation type="submission" date="2021-03" db="EMBL/GenBank/DDBJ databases">
        <title>novel species isolated from a fishpond in China.</title>
        <authorList>
            <person name="Lu H."/>
            <person name="Cai Z."/>
        </authorList>
    </citation>
    <scope>NUCLEOTIDE SEQUENCE [LARGE SCALE GENOMIC DNA]</scope>
    <source>
        <strain evidence="1 2">JCM 31546</strain>
    </source>
</reference>